<evidence type="ECO:0000313" key="3">
    <source>
        <dbReference type="Proteomes" id="UP001497497"/>
    </source>
</evidence>
<evidence type="ECO:0000256" key="1">
    <source>
        <dbReference type="SAM" id="MobiDB-lite"/>
    </source>
</evidence>
<evidence type="ECO:0000313" key="2">
    <source>
        <dbReference type="EMBL" id="CAL1536135.1"/>
    </source>
</evidence>
<keyword evidence="3" id="KW-1185">Reference proteome</keyword>
<accession>A0AAV2HPW0</accession>
<reference evidence="2 3" key="1">
    <citation type="submission" date="2024-04" db="EMBL/GenBank/DDBJ databases">
        <authorList>
            <consortium name="Genoscope - CEA"/>
            <person name="William W."/>
        </authorList>
    </citation>
    <scope>NUCLEOTIDE SEQUENCE [LARGE SCALE GENOMIC DNA]</scope>
</reference>
<name>A0AAV2HPW0_LYMST</name>
<sequence length="170" mass="18665">MITASNTECNQMSVLKLENSEHNSTSVTFTSQDQQSELGTRQLENFQTTQLNTSQSRVSSNENSSQSKVISHVNIGQLKASSHINSSPSKLFSDPISQAEDTSVSHIHSETFQTFNLMSLLDQTSSADTERVKTQLNEKSPTSHVLLKCPSVRKPELAAEAQPETTPKQA</sequence>
<proteinExistence type="predicted"/>
<comment type="caution">
    <text evidence="2">The sequence shown here is derived from an EMBL/GenBank/DDBJ whole genome shotgun (WGS) entry which is preliminary data.</text>
</comment>
<gene>
    <name evidence="2" type="ORF">GSLYS_00010048001</name>
</gene>
<dbReference type="EMBL" id="CAXITT010000222">
    <property type="protein sequence ID" value="CAL1536135.1"/>
    <property type="molecule type" value="Genomic_DNA"/>
</dbReference>
<protein>
    <submittedName>
        <fullName evidence="2">Uncharacterized protein</fullName>
    </submittedName>
</protein>
<feature type="non-terminal residue" evidence="2">
    <location>
        <position position="170"/>
    </location>
</feature>
<organism evidence="2 3">
    <name type="scientific">Lymnaea stagnalis</name>
    <name type="common">Great pond snail</name>
    <name type="synonym">Helix stagnalis</name>
    <dbReference type="NCBI Taxonomy" id="6523"/>
    <lineage>
        <taxon>Eukaryota</taxon>
        <taxon>Metazoa</taxon>
        <taxon>Spiralia</taxon>
        <taxon>Lophotrochozoa</taxon>
        <taxon>Mollusca</taxon>
        <taxon>Gastropoda</taxon>
        <taxon>Heterobranchia</taxon>
        <taxon>Euthyneura</taxon>
        <taxon>Panpulmonata</taxon>
        <taxon>Hygrophila</taxon>
        <taxon>Lymnaeoidea</taxon>
        <taxon>Lymnaeidae</taxon>
        <taxon>Lymnaea</taxon>
    </lineage>
</organism>
<dbReference type="Proteomes" id="UP001497497">
    <property type="component" value="Unassembled WGS sequence"/>
</dbReference>
<feature type="region of interest" description="Disordered" evidence="1">
    <location>
        <begin position="49"/>
        <end position="68"/>
    </location>
</feature>
<feature type="compositionally biased region" description="Low complexity" evidence="1">
    <location>
        <begin position="54"/>
        <end position="68"/>
    </location>
</feature>
<dbReference type="AlphaFoldDB" id="A0AAV2HPW0"/>